<evidence type="ECO:0000256" key="1">
    <source>
        <dbReference type="SAM" id="MobiDB-lite"/>
    </source>
</evidence>
<dbReference type="Proteomes" id="UP000466442">
    <property type="component" value="Unassembled WGS sequence"/>
</dbReference>
<protein>
    <submittedName>
        <fullName evidence="2">Uncharacterized protein</fullName>
    </submittedName>
</protein>
<comment type="caution">
    <text evidence="2">The sequence shown here is derived from an EMBL/GenBank/DDBJ whole genome shotgun (WGS) entry which is preliminary data.</text>
</comment>
<dbReference type="EMBL" id="WIXP02000003">
    <property type="protein sequence ID" value="KAF6212811.1"/>
    <property type="molecule type" value="Genomic_DNA"/>
</dbReference>
<proteinExistence type="predicted"/>
<feature type="region of interest" description="Disordered" evidence="1">
    <location>
        <begin position="159"/>
        <end position="187"/>
    </location>
</feature>
<evidence type="ECO:0000313" key="3">
    <source>
        <dbReference type="Proteomes" id="UP000466442"/>
    </source>
</evidence>
<reference evidence="2" key="1">
    <citation type="journal article" date="2021" name="Mol. Ecol. Resour.">
        <title>Apolygus lucorum genome provides insights into omnivorousness and mesophyll feeding.</title>
        <authorList>
            <person name="Liu Y."/>
            <person name="Liu H."/>
            <person name="Wang H."/>
            <person name="Huang T."/>
            <person name="Liu B."/>
            <person name="Yang B."/>
            <person name="Yin L."/>
            <person name="Li B."/>
            <person name="Zhang Y."/>
            <person name="Zhang S."/>
            <person name="Jiang F."/>
            <person name="Zhang X."/>
            <person name="Ren Y."/>
            <person name="Wang B."/>
            <person name="Wang S."/>
            <person name="Lu Y."/>
            <person name="Wu K."/>
            <person name="Fan W."/>
            <person name="Wang G."/>
        </authorList>
    </citation>
    <scope>NUCLEOTIDE SEQUENCE</scope>
    <source>
        <strain evidence="2">12Hb</strain>
    </source>
</reference>
<keyword evidence="3" id="KW-1185">Reference proteome</keyword>
<accession>A0A8S9XWY1</accession>
<gene>
    <name evidence="2" type="ORF">GE061_010520</name>
</gene>
<evidence type="ECO:0000313" key="2">
    <source>
        <dbReference type="EMBL" id="KAF6212811.1"/>
    </source>
</evidence>
<sequence>MKEEIVVKEEPMEEGEATEVVLMIKHEVLIGDGNVEEGVGNNERVENEVEGYPMIEQDHNSTANPLGDVSDCEVLQGSMMKEGEAIEVDLVMEEAVMLKQEVLIGDEHVEEEIGNNRRVNDDVEGSPIIEQEHKSAADPLGDIPDSDVQQESIEIQKLSEAEPSNLVRQSPSAISSGTSSVDPRSAVSIPSQPPFSPLFTFRSVYVFFPLRARVIRSVFSCVINVAHWNNSSPVGNSHVLTSS</sequence>
<name>A0A8S9XWY1_APOLU</name>
<organism evidence="2 3">
    <name type="scientific">Apolygus lucorum</name>
    <name type="common">Small green plant bug</name>
    <name type="synonym">Lygocoris lucorum</name>
    <dbReference type="NCBI Taxonomy" id="248454"/>
    <lineage>
        <taxon>Eukaryota</taxon>
        <taxon>Metazoa</taxon>
        <taxon>Ecdysozoa</taxon>
        <taxon>Arthropoda</taxon>
        <taxon>Hexapoda</taxon>
        <taxon>Insecta</taxon>
        <taxon>Pterygota</taxon>
        <taxon>Neoptera</taxon>
        <taxon>Paraneoptera</taxon>
        <taxon>Hemiptera</taxon>
        <taxon>Heteroptera</taxon>
        <taxon>Panheteroptera</taxon>
        <taxon>Cimicomorpha</taxon>
        <taxon>Miridae</taxon>
        <taxon>Mirini</taxon>
        <taxon>Apolygus</taxon>
    </lineage>
</organism>
<feature type="compositionally biased region" description="Polar residues" evidence="1">
    <location>
        <begin position="166"/>
        <end position="182"/>
    </location>
</feature>
<dbReference type="AlphaFoldDB" id="A0A8S9XWY1"/>